<feature type="compositionally biased region" description="Polar residues" evidence="1">
    <location>
        <begin position="140"/>
        <end position="165"/>
    </location>
</feature>
<evidence type="ECO:0008006" key="5">
    <source>
        <dbReference type="Google" id="ProtNLM"/>
    </source>
</evidence>
<accession>A0ABP8UU53</accession>
<dbReference type="EMBL" id="BAABHK010000025">
    <property type="protein sequence ID" value="GAA4639022.1"/>
    <property type="molecule type" value="Genomic_DNA"/>
</dbReference>
<gene>
    <name evidence="3" type="ORF">GCM10023196_099020</name>
</gene>
<dbReference type="Proteomes" id="UP001501442">
    <property type="component" value="Unassembled WGS sequence"/>
</dbReference>
<dbReference type="InterPro" id="IPR036259">
    <property type="entry name" value="MFS_trans_sf"/>
</dbReference>
<evidence type="ECO:0000313" key="4">
    <source>
        <dbReference type="Proteomes" id="UP001501442"/>
    </source>
</evidence>
<dbReference type="RefSeq" id="WP_345442561.1">
    <property type="nucleotide sequence ID" value="NZ_BAABHK010000025.1"/>
</dbReference>
<evidence type="ECO:0000313" key="3">
    <source>
        <dbReference type="EMBL" id="GAA4639022.1"/>
    </source>
</evidence>
<feature type="transmembrane region" description="Helical" evidence="2">
    <location>
        <begin position="103"/>
        <end position="125"/>
    </location>
</feature>
<keyword evidence="2" id="KW-0472">Membrane</keyword>
<keyword evidence="2" id="KW-1133">Transmembrane helix</keyword>
<evidence type="ECO:0000256" key="2">
    <source>
        <dbReference type="SAM" id="Phobius"/>
    </source>
</evidence>
<dbReference type="SUPFAM" id="SSF103473">
    <property type="entry name" value="MFS general substrate transporter"/>
    <property type="match status" value="1"/>
</dbReference>
<keyword evidence="4" id="KW-1185">Reference proteome</keyword>
<sequence>MALGAIVSLLWRPRYAGWANCLGCAALALPDPLMAVGAPLPVVMGAVAVAAGGLSIASIAWQTAIQQHIPAAQQGRVAAHAGIAEICLAPVGYLLVAPVTGAIGVRATLTGCGILLAVANLAPLLSRDVRRLRLHPPDPQNTEQMSSPSQQKAENTADQVKTPTGASPGRPGGPPRDE</sequence>
<reference evidence="4" key="1">
    <citation type="journal article" date="2019" name="Int. J. Syst. Evol. Microbiol.">
        <title>The Global Catalogue of Microorganisms (GCM) 10K type strain sequencing project: providing services to taxonomists for standard genome sequencing and annotation.</title>
        <authorList>
            <consortium name="The Broad Institute Genomics Platform"/>
            <consortium name="The Broad Institute Genome Sequencing Center for Infectious Disease"/>
            <person name="Wu L."/>
            <person name="Ma J."/>
        </authorList>
    </citation>
    <scope>NUCLEOTIDE SEQUENCE [LARGE SCALE GENOMIC DNA]</scope>
    <source>
        <strain evidence="4">JCM 17939</strain>
    </source>
</reference>
<feature type="region of interest" description="Disordered" evidence="1">
    <location>
        <begin position="133"/>
        <end position="178"/>
    </location>
</feature>
<organism evidence="3 4">
    <name type="scientific">Actinoallomurus vinaceus</name>
    <dbReference type="NCBI Taxonomy" id="1080074"/>
    <lineage>
        <taxon>Bacteria</taxon>
        <taxon>Bacillati</taxon>
        <taxon>Actinomycetota</taxon>
        <taxon>Actinomycetes</taxon>
        <taxon>Streptosporangiales</taxon>
        <taxon>Thermomonosporaceae</taxon>
        <taxon>Actinoallomurus</taxon>
    </lineage>
</organism>
<proteinExistence type="predicted"/>
<feature type="transmembrane region" description="Helical" evidence="2">
    <location>
        <begin position="77"/>
        <end position="97"/>
    </location>
</feature>
<evidence type="ECO:0000256" key="1">
    <source>
        <dbReference type="SAM" id="MobiDB-lite"/>
    </source>
</evidence>
<comment type="caution">
    <text evidence="3">The sequence shown here is derived from an EMBL/GenBank/DDBJ whole genome shotgun (WGS) entry which is preliminary data.</text>
</comment>
<protein>
    <recommendedName>
        <fullName evidence="5">Major facilitator superfamily (MFS) profile domain-containing protein</fullName>
    </recommendedName>
</protein>
<keyword evidence="2" id="KW-0812">Transmembrane</keyword>
<feature type="transmembrane region" description="Helical" evidence="2">
    <location>
        <begin position="38"/>
        <end position="65"/>
    </location>
</feature>
<name>A0ABP8UU53_9ACTN</name>